<keyword evidence="2" id="KW-0328">Glycosyltransferase</keyword>
<dbReference type="GO" id="GO:0016757">
    <property type="term" value="F:glycosyltransferase activity"/>
    <property type="evidence" value="ECO:0007669"/>
    <property type="project" value="UniProtKB-KW"/>
</dbReference>
<gene>
    <name evidence="5" type="ORF">A2721_00225</name>
</gene>
<reference evidence="5 6" key="1">
    <citation type="journal article" date="2016" name="Nat. Commun.">
        <title>Thousands of microbial genomes shed light on interconnected biogeochemical processes in an aquifer system.</title>
        <authorList>
            <person name="Anantharaman K."/>
            <person name="Brown C.T."/>
            <person name="Hug L.A."/>
            <person name="Sharon I."/>
            <person name="Castelle C.J."/>
            <person name="Probst A.J."/>
            <person name="Thomas B.C."/>
            <person name="Singh A."/>
            <person name="Wilkins M.J."/>
            <person name="Karaoz U."/>
            <person name="Brodie E.L."/>
            <person name="Williams K.H."/>
            <person name="Hubbard S.S."/>
            <person name="Banfield J.F."/>
        </authorList>
    </citation>
    <scope>NUCLEOTIDE SEQUENCE [LARGE SCALE GENOMIC DNA]</scope>
</reference>
<comment type="caution">
    <text evidence="5">The sequence shown here is derived from an EMBL/GenBank/DDBJ whole genome shotgun (WGS) entry which is preliminary data.</text>
</comment>
<evidence type="ECO:0000313" key="6">
    <source>
        <dbReference type="Proteomes" id="UP000177871"/>
    </source>
</evidence>
<dbReference type="AlphaFoldDB" id="A0A1F6A3I7"/>
<dbReference type="EMBL" id="MFJK01000008">
    <property type="protein sequence ID" value="OGG19245.1"/>
    <property type="molecule type" value="Genomic_DNA"/>
</dbReference>
<evidence type="ECO:0000313" key="5">
    <source>
        <dbReference type="EMBL" id="OGG19245.1"/>
    </source>
</evidence>
<dbReference type="Gene3D" id="3.90.550.10">
    <property type="entry name" value="Spore Coat Polysaccharide Biosynthesis Protein SpsA, Chain A"/>
    <property type="match status" value="1"/>
</dbReference>
<evidence type="ECO:0000256" key="3">
    <source>
        <dbReference type="ARBA" id="ARBA00022679"/>
    </source>
</evidence>
<protein>
    <recommendedName>
        <fullName evidence="4">Glycosyltransferase 2-like domain-containing protein</fullName>
    </recommendedName>
</protein>
<evidence type="ECO:0000256" key="2">
    <source>
        <dbReference type="ARBA" id="ARBA00022676"/>
    </source>
</evidence>
<keyword evidence="3" id="KW-0808">Transferase</keyword>
<accession>A0A1F6A3I7</accession>
<sequence length="418" mass="47619">MISVVIPNYNGASLLRKNLPRLLELLKKSKLGFELIIVDDCSIDDSVSYLRSLSSLRDVRNLKVIEKEKNEGFPTTADQGIRAAKGDVVFVIKNDAVPESPRYFKLILDHFENTKKEASVSEGLYRAGSLNPPTDNRSSMLSKIVYFVKTKVAESEGLEPYPLRDVPVINRTTRFANSPSNHNYNIADLPRKVFAVVSSLRTEENGREEIRGQGRIVFFRGMFLHFRRKDEYEEWLKTTRTGRGILSKEVDGGGGPSGRSVLISAWADGGASAFRKDLYLKIGGFDPVFRPGYWEDTDLGYRAWKAGYKIIFEPKAVLLHDFESGTYRKKYGQEKIKLINLRNQFIFTLKNGDLSSVLKFFLWETYNHLAAVKAGERGFVLAYWMAMARLPEIIRSRIRQKGINRLSDEEVLAKFESF</sequence>
<dbReference type="PANTHER" id="PTHR43179">
    <property type="entry name" value="RHAMNOSYLTRANSFERASE WBBL"/>
    <property type="match status" value="1"/>
</dbReference>
<evidence type="ECO:0000259" key="4">
    <source>
        <dbReference type="Pfam" id="PF00535"/>
    </source>
</evidence>
<dbReference type="SUPFAM" id="SSF53448">
    <property type="entry name" value="Nucleotide-diphospho-sugar transferases"/>
    <property type="match status" value="1"/>
</dbReference>
<proteinExistence type="inferred from homology"/>
<evidence type="ECO:0000256" key="1">
    <source>
        <dbReference type="ARBA" id="ARBA00006739"/>
    </source>
</evidence>
<dbReference type="Pfam" id="PF00535">
    <property type="entry name" value="Glycos_transf_2"/>
    <property type="match status" value="1"/>
</dbReference>
<organism evidence="5 6">
    <name type="scientific">Candidatus Gottesmanbacteria bacterium RIFCSPHIGHO2_01_FULL_47_48</name>
    <dbReference type="NCBI Taxonomy" id="1798381"/>
    <lineage>
        <taxon>Bacteria</taxon>
        <taxon>Candidatus Gottesmaniibacteriota</taxon>
    </lineage>
</organism>
<dbReference type="Proteomes" id="UP000177871">
    <property type="component" value="Unassembled WGS sequence"/>
</dbReference>
<dbReference type="STRING" id="1798381.A2721_00225"/>
<name>A0A1F6A3I7_9BACT</name>
<comment type="similarity">
    <text evidence="1">Belongs to the glycosyltransferase 2 family.</text>
</comment>
<feature type="domain" description="Glycosyltransferase 2-like" evidence="4">
    <location>
        <begin position="3"/>
        <end position="126"/>
    </location>
</feature>
<dbReference type="PANTHER" id="PTHR43179:SF12">
    <property type="entry name" value="GALACTOFURANOSYLTRANSFERASE GLFT2"/>
    <property type="match status" value="1"/>
</dbReference>
<dbReference type="InterPro" id="IPR029044">
    <property type="entry name" value="Nucleotide-diphossugar_trans"/>
</dbReference>
<dbReference type="InterPro" id="IPR001173">
    <property type="entry name" value="Glyco_trans_2-like"/>
</dbReference>